<evidence type="ECO:0000256" key="7">
    <source>
        <dbReference type="ARBA" id="ARBA00022801"/>
    </source>
</evidence>
<evidence type="ECO:0000256" key="10">
    <source>
        <dbReference type="ARBA" id="ARBA00023251"/>
    </source>
</evidence>
<proteinExistence type="inferred from homology"/>
<evidence type="ECO:0000313" key="15">
    <source>
        <dbReference type="EMBL" id="OGL98480.1"/>
    </source>
</evidence>
<dbReference type="AlphaFoldDB" id="A0A1F7W6S9"/>
<sequence length="255" mass="26885">MSVVQALVLGIVQGITEFLPISSSGHLILAPILFGWQEQPLAFDAVIHLGTLAAILAALRGDLPKLLERRGRLGWTILAATIPALAIGFLFKDQIETVLRSPMVVAASLALWGMLLWAGDRMVKPGASDDVTKVGYQRAMFIGVAQAIALIPGTSRSGVTITAGLFTGLSREAAARFSFLLGIPAIAAAGASALLDVIDGAEPVAMLPLAVGFLAAFVFGILAIRLLLKILKTSTFVPFAVYRMLLAVVVFVLLR</sequence>
<evidence type="ECO:0000256" key="9">
    <source>
        <dbReference type="ARBA" id="ARBA00023136"/>
    </source>
</evidence>
<feature type="transmembrane region" description="Helical" evidence="14">
    <location>
        <begin position="235"/>
        <end position="254"/>
    </location>
</feature>
<evidence type="ECO:0000256" key="4">
    <source>
        <dbReference type="ARBA" id="ARBA00021581"/>
    </source>
</evidence>
<comment type="similarity">
    <text evidence="2 14">Belongs to the UppP family.</text>
</comment>
<gene>
    <name evidence="14" type="primary">uppP</name>
    <name evidence="15" type="ORF">A2304_02195</name>
</gene>
<keyword evidence="10 14" id="KW-0046">Antibiotic resistance</keyword>
<evidence type="ECO:0000256" key="2">
    <source>
        <dbReference type="ARBA" id="ARBA00010621"/>
    </source>
</evidence>
<keyword evidence="6 14" id="KW-0812">Transmembrane</keyword>
<dbReference type="EMBL" id="MGFE01000020">
    <property type="protein sequence ID" value="OGL98480.1"/>
    <property type="molecule type" value="Genomic_DNA"/>
</dbReference>
<protein>
    <recommendedName>
        <fullName evidence="4 14">Undecaprenyl-diphosphatase</fullName>
        <ecNumber evidence="3 14">3.6.1.27</ecNumber>
    </recommendedName>
    <alternativeName>
        <fullName evidence="12 14">Bacitracin resistance protein</fullName>
    </alternativeName>
    <alternativeName>
        <fullName evidence="11 14">Undecaprenyl pyrophosphate phosphatase</fullName>
    </alternativeName>
</protein>
<dbReference type="Pfam" id="PF02673">
    <property type="entry name" value="BacA"/>
    <property type="match status" value="1"/>
</dbReference>
<accession>A0A1F7W6S9</accession>
<comment type="miscellaneous">
    <text evidence="14">Bacitracin is thought to be involved in the inhibition of peptidoglycan synthesis by sequestering undecaprenyl diphosphate, thereby reducing the pool of lipid carrier available.</text>
</comment>
<dbReference type="NCBIfam" id="TIGR00753">
    <property type="entry name" value="undec_PP_bacA"/>
    <property type="match status" value="1"/>
</dbReference>
<name>A0A1F7W6S9_9BACT</name>
<feature type="transmembrane region" description="Helical" evidence="14">
    <location>
        <begin position="204"/>
        <end position="228"/>
    </location>
</feature>
<dbReference type="HAMAP" id="MF_01006">
    <property type="entry name" value="Undec_diphosphatase"/>
    <property type="match status" value="1"/>
</dbReference>
<dbReference type="GO" id="GO:0008360">
    <property type="term" value="P:regulation of cell shape"/>
    <property type="evidence" value="ECO:0007669"/>
    <property type="project" value="UniProtKB-KW"/>
</dbReference>
<organism evidence="15 16">
    <name type="scientific">Candidatus Uhrbacteria bacterium RIFOXYB2_FULL_57_15</name>
    <dbReference type="NCBI Taxonomy" id="1802422"/>
    <lineage>
        <taxon>Bacteria</taxon>
        <taxon>Candidatus Uhriibacteriota</taxon>
    </lineage>
</organism>
<keyword evidence="5 14" id="KW-1003">Cell membrane</keyword>
<evidence type="ECO:0000256" key="14">
    <source>
        <dbReference type="HAMAP-Rule" id="MF_01006"/>
    </source>
</evidence>
<feature type="transmembrane region" description="Helical" evidence="14">
    <location>
        <begin position="139"/>
        <end position="166"/>
    </location>
</feature>
<keyword evidence="14" id="KW-0573">Peptidoglycan synthesis</keyword>
<comment type="function">
    <text evidence="14">Catalyzes the dephosphorylation of undecaprenyl diphosphate (UPP). Confers resistance to bacitracin.</text>
</comment>
<comment type="subcellular location">
    <subcellularLocation>
        <location evidence="1 14">Cell membrane</location>
        <topology evidence="1 14">Multi-pass membrane protein</topology>
    </subcellularLocation>
</comment>
<feature type="transmembrane region" description="Helical" evidence="14">
    <location>
        <begin position="103"/>
        <end position="119"/>
    </location>
</feature>
<keyword evidence="14" id="KW-0133">Cell shape</keyword>
<dbReference type="GO" id="GO:0009252">
    <property type="term" value="P:peptidoglycan biosynthetic process"/>
    <property type="evidence" value="ECO:0007669"/>
    <property type="project" value="UniProtKB-KW"/>
</dbReference>
<evidence type="ECO:0000256" key="3">
    <source>
        <dbReference type="ARBA" id="ARBA00012374"/>
    </source>
</evidence>
<evidence type="ECO:0000256" key="5">
    <source>
        <dbReference type="ARBA" id="ARBA00022475"/>
    </source>
</evidence>
<evidence type="ECO:0000256" key="12">
    <source>
        <dbReference type="ARBA" id="ARBA00032932"/>
    </source>
</evidence>
<evidence type="ECO:0000256" key="8">
    <source>
        <dbReference type="ARBA" id="ARBA00022989"/>
    </source>
</evidence>
<comment type="catalytic activity">
    <reaction evidence="13 14">
        <text>di-trans,octa-cis-undecaprenyl diphosphate + H2O = di-trans,octa-cis-undecaprenyl phosphate + phosphate + H(+)</text>
        <dbReference type="Rhea" id="RHEA:28094"/>
        <dbReference type="ChEBI" id="CHEBI:15377"/>
        <dbReference type="ChEBI" id="CHEBI:15378"/>
        <dbReference type="ChEBI" id="CHEBI:43474"/>
        <dbReference type="ChEBI" id="CHEBI:58405"/>
        <dbReference type="ChEBI" id="CHEBI:60392"/>
        <dbReference type="EC" id="3.6.1.27"/>
    </reaction>
</comment>
<reference evidence="15 16" key="1">
    <citation type="journal article" date="2016" name="Nat. Commun.">
        <title>Thousands of microbial genomes shed light on interconnected biogeochemical processes in an aquifer system.</title>
        <authorList>
            <person name="Anantharaman K."/>
            <person name="Brown C.T."/>
            <person name="Hug L.A."/>
            <person name="Sharon I."/>
            <person name="Castelle C.J."/>
            <person name="Probst A.J."/>
            <person name="Thomas B.C."/>
            <person name="Singh A."/>
            <person name="Wilkins M.J."/>
            <person name="Karaoz U."/>
            <person name="Brodie E.L."/>
            <person name="Williams K.H."/>
            <person name="Hubbard S.S."/>
            <person name="Banfield J.F."/>
        </authorList>
    </citation>
    <scope>NUCLEOTIDE SEQUENCE [LARGE SCALE GENOMIC DNA]</scope>
</reference>
<dbReference type="EC" id="3.6.1.27" evidence="3 14"/>
<evidence type="ECO:0000256" key="1">
    <source>
        <dbReference type="ARBA" id="ARBA00004651"/>
    </source>
</evidence>
<dbReference type="GO" id="GO:0071555">
    <property type="term" value="P:cell wall organization"/>
    <property type="evidence" value="ECO:0007669"/>
    <property type="project" value="UniProtKB-KW"/>
</dbReference>
<dbReference type="PANTHER" id="PTHR30622:SF4">
    <property type="entry name" value="UNDECAPRENYL-DIPHOSPHATASE"/>
    <property type="match status" value="1"/>
</dbReference>
<feature type="transmembrane region" description="Helical" evidence="14">
    <location>
        <begin position="73"/>
        <end position="91"/>
    </location>
</feature>
<keyword evidence="14" id="KW-0961">Cell wall biogenesis/degradation</keyword>
<dbReference type="Proteomes" id="UP000176501">
    <property type="component" value="Unassembled WGS sequence"/>
</dbReference>
<dbReference type="InterPro" id="IPR003824">
    <property type="entry name" value="UppP"/>
</dbReference>
<comment type="caution">
    <text evidence="15">The sequence shown here is derived from an EMBL/GenBank/DDBJ whole genome shotgun (WGS) entry which is preliminary data.</text>
</comment>
<evidence type="ECO:0000256" key="11">
    <source>
        <dbReference type="ARBA" id="ARBA00032707"/>
    </source>
</evidence>
<keyword evidence="9 14" id="KW-0472">Membrane</keyword>
<keyword evidence="7 14" id="KW-0378">Hydrolase</keyword>
<dbReference type="GO" id="GO:0046677">
    <property type="term" value="P:response to antibiotic"/>
    <property type="evidence" value="ECO:0007669"/>
    <property type="project" value="UniProtKB-UniRule"/>
</dbReference>
<dbReference type="GO" id="GO:0050380">
    <property type="term" value="F:undecaprenyl-diphosphatase activity"/>
    <property type="evidence" value="ECO:0007669"/>
    <property type="project" value="UniProtKB-UniRule"/>
</dbReference>
<dbReference type="PANTHER" id="PTHR30622">
    <property type="entry name" value="UNDECAPRENYL-DIPHOSPHATASE"/>
    <property type="match status" value="1"/>
</dbReference>
<keyword evidence="8 14" id="KW-1133">Transmembrane helix</keyword>
<evidence type="ECO:0000313" key="16">
    <source>
        <dbReference type="Proteomes" id="UP000176501"/>
    </source>
</evidence>
<dbReference type="GO" id="GO:0005886">
    <property type="term" value="C:plasma membrane"/>
    <property type="evidence" value="ECO:0007669"/>
    <property type="project" value="UniProtKB-SubCell"/>
</dbReference>
<feature type="transmembrane region" description="Helical" evidence="14">
    <location>
        <begin position="178"/>
        <end position="198"/>
    </location>
</feature>
<evidence type="ECO:0000256" key="6">
    <source>
        <dbReference type="ARBA" id="ARBA00022692"/>
    </source>
</evidence>
<evidence type="ECO:0000256" key="13">
    <source>
        <dbReference type="ARBA" id="ARBA00047594"/>
    </source>
</evidence>